<keyword evidence="10" id="KW-1185">Reference proteome</keyword>
<proteinExistence type="inferred from homology"/>
<reference evidence="9 10" key="1">
    <citation type="submission" date="2016-11" db="EMBL/GenBank/DDBJ databases">
        <title>Description of two novel members of the family Erysipelotrichaceae: Ileibacterium lipovorans gen. nov., sp. nov. and Dubosiella newyorkensis, gen. nov., sp. nov.</title>
        <authorList>
            <person name="Cox L.M."/>
            <person name="Sohn J."/>
            <person name="Tyrrell K.L."/>
            <person name="Citron D.M."/>
            <person name="Lawson P.A."/>
            <person name="Patel N.B."/>
            <person name="Iizumi T."/>
            <person name="Perez-Perez G.I."/>
            <person name="Goldstein E.J."/>
            <person name="Blaser M.J."/>
        </authorList>
    </citation>
    <scope>NUCLEOTIDE SEQUENCE [LARGE SCALE GENOMIC DNA]</scope>
    <source>
        <strain evidence="9 10">NYU-BL-A3</strain>
    </source>
</reference>
<dbReference type="EC" id="2.7.7.85" evidence="6"/>
<comment type="subunit">
    <text evidence="6">Probably a homodimer.</text>
</comment>
<dbReference type="RefSeq" id="WP_075819559.1">
    <property type="nucleotide sequence ID" value="NZ_CAJUTZ010000042.1"/>
</dbReference>
<dbReference type="SUPFAM" id="SSF143597">
    <property type="entry name" value="YojJ-like"/>
    <property type="match status" value="1"/>
</dbReference>
<keyword evidence="6" id="KW-1133">Transmembrane helix</keyword>
<dbReference type="InterPro" id="IPR045585">
    <property type="entry name" value="CdaA_N"/>
</dbReference>
<evidence type="ECO:0000256" key="5">
    <source>
        <dbReference type="ARBA" id="ARBA00022840"/>
    </source>
</evidence>
<dbReference type="Pfam" id="PF19293">
    <property type="entry name" value="CdaA_N"/>
    <property type="match status" value="1"/>
</dbReference>
<dbReference type="GO" id="GO:0004016">
    <property type="term" value="F:adenylate cyclase activity"/>
    <property type="evidence" value="ECO:0007669"/>
    <property type="project" value="UniProtKB-UniRule"/>
</dbReference>
<evidence type="ECO:0000256" key="2">
    <source>
        <dbReference type="ARBA" id="ARBA00022679"/>
    </source>
</evidence>
<keyword evidence="5 6" id="KW-0067">ATP-binding</keyword>
<comment type="caution">
    <text evidence="9">The sequence shown here is derived from an EMBL/GenBank/DDBJ whole genome shotgun (WGS) entry which is preliminary data.</text>
</comment>
<dbReference type="InterPro" id="IPR034701">
    <property type="entry name" value="CdaA"/>
</dbReference>
<comment type="catalytic activity">
    <reaction evidence="1 6">
        <text>2 ATP = 3',3'-c-di-AMP + 2 diphosphate</text>
        <dbReference type="Rhea" id="RHEA:35655"/>
        <dbReference type="ChEBI" id="CHEBI:30616"/>
        <dbReference type="ChEBI" id="CHEBI:33019"/>
        <dbReference type="ChEBI" id="CHEBI:71500"/>
        <dbReference type="EC" id="2.7.7.85"/>
    </reaction>
</comment>
<name>A0A1U7NFU8_9FIRM</name>
<keyword evidence="2 6" id="KW-0808">Transferase</keyword>
<evidence type="ECO:0000256" key="6">
    <source>
        <dbReference type="HAMAP-Rule" id="MF_01499"/>
    </source>
</evidence>
<evidence type="ECO:0000256" key="7">
    <source>
        <dbReference type="SAM" id="MobiDB-lite"/>
    </source>
</evidence>
<dbReference type="InterPro" id="IPR050338">
    <property type="entry name" value="DisA"/>
</dbReference>
<evidence type="ECO:0000313" key="10">
    <source>
        <dbReference type="Proteomes" id="UP000186341"/>
    </source>
</evidence>
<sequence length="320" mass="35332">MNFGWSEFSLLIRLILDILCVWALVYAGIRIIRNNNRTIQIVKGILALFILRLVAMWLDLKSVNYLLDTFLNWSVMLILIVLQPEIRSMLEKMGKTNTIFSSNIPAAKINTMINELVKAVSDMSKSKTGALISIQMAQDMTDYSDTGIKTDSDVTSELLETIFQYGTPMHDGAAIIKGDKLAAAAAYFPSTSRDLPSKYGARHRAAVGISEVTDSITLVVSEETGNISIAQRGTLTQTNPEALRRFLTNKLIPDVADAPQSVLSPVINTARNISSNFTRGRQNAKNHDDRVKAIEIVDLRSNEEAQPQKEQTKGGTTNGK</sequence>
<organism evidence="9 10">
    <name type="scientific">Ileibacterium valens</name>
    <dbReference type="NCBI Taxonomy" id="1862668"/>
    <lineage>
        <taxon>Bacteria</taxon>
        <taxon>Bacillati</taxon>
        <taxon>Bacillota</taxon>
        <taxon>Erysipelotrichia</taxon>
        <taxon>Erysipelotrichales</taxon>
        <taxon>Erysipelotrichaceae</taxon>
        <taxon>Ileibacterium</taxon>
    </lineage>
</organism>
<dbReference type="InterPro" id="IPR003390">
    <property type="entry name" value="DNA_integrity_scan_DisA_N"/>
</dbReference>
<dbReference type="Gene3D" id="3.40.1700.10">
    <property type="entry name" value="DNA integrity scanning protein, DisA, N-terminal domain"/>
    <property type="match status" value="1"/>
</dbReference>
<dbReference type="GO" id="GO:0005524">
    <property type="term" value="F:ATP binding"/>
    <property type="evidence" value="ECO:0007669"/>
    <property type="project" value="UniProtKB-UniRule"/>
</dbReference>
<dbReference type="NCBIfam" id="TIGR00159">
    <property type="entry name" value="diadenylate cyclase CdaA"/>
    <property type="match status" value="1"/>
</dbReference>
<keyword evidence="6" id="KW-0472">Membrane</keyword>
<dbReference type="Pfam" id="PF02457">
    <property type="entry name" value="DAC"/>
    <property type="match status" value="1"/>
</dbReference>
<dbReference type="HAMAP" id="MF_01499">
    <property type="entry name" value="DacA"/>
    <property type="match status" value="1"/>
</dbReference>
<dbReference type="PANTHER" id="PTHR34185">
    <property type="entry name" value="DIADENYLATE CYCLASE"/>
    <property type="match status" value="1"/>
</dbReference>
<feature type="region of interest" description="Disordered" evidence="7">
    <location>
        <begin position="301"/>
        <end position="320"/>
    </location>
</feature>
<accession>A0A1U7NFU8</accession>
<feature type="transmembrane region" description="Helical" evidence="6">
    <location>
        <begin position="41"/>
        <end position="58"/>
    </location>
</feature>
<comment type="caution">
    <text evidence="6">Lacks conserved residue(s) required for the propagation of feature annotation.</text>
</comment>
<gene>
    <name evidence="6" type="primary">dacA</name>
    <name evidence="9" type="ORF">BO222_06730</name>
</gene>
<dbReference type="OrthoDB" id="9807385at2"/>
<evidence type="ECO:0000256" key="4">
    <source>
        <dbReference type="ARBA" id="ARBA00022741"/>
    </source>
</evidence>
<dbReference type="GO" id="GO:0106408">
    <property type="term" value="F:diadenylate cyclase activity"/>
    <property type="evidence" value="ECO:0007669"/>
    <property type="project" value="UniProtKB-EC"/>
</dbReference>
<evidence type="ECO:0000259" key="8">
    <source>
        <dbReference type="PROSITE" id="PS51794"/>
    </source>
</evidence>
<dbReference type="InterPro" id="IPR036888">
    <property type="entry name" value="DNA_integrity_DisA_N_sf"/>
</dbReference>
<evidence type="ECO:0000256" key="3">
    <source>
        <dbReference type="ARBA" id="ARBA00022695"/>
    </source>
</evidence>
<comment type="similarity">
    <text evidence="6">Belongs to the adenylate cyclase family. DacA/CdaA subfamily.</text>
</comment>
<dbReference type="PANTHER" id="PTHR34185:SF1">
    <property type="entry name" value="DIADENYLATE CYCLASE"/>
    <property type="match status" value="1"/>
</dbReference>
<dbReference type="Proteomes" id="UP000186341">
    <property type="component" value="Unassembled WGS sequence"/>
</dbReference>
<feature type="transmembrane region" description="Helical" evidence="6">
    <location>
        <begin position="12"/>
        <end position="29"/>
    </location>
</feature>
<keyword evidence="3 6" id="KW-0548">Nucleotidyltransferase</keyword>
<comment type="function">
    <text evidence="6">Catalyzes the condensation of 2 ATP molecules into cyclic di-AMP (c-di-AMP), a second messenger used to regulate differing processes in different bacteria.</text>
</comment>
<feature type="compositionally biased region" description="Basic and acidic residues" evidence="7">
    <location>
        <begin position="301"/>
        <end position="312"/>
    </location>
</feature>
<dbReference type="PROSITE" id="PS51794">
    <property type="entry name" value="DAC"/>
    <property type="match status" value="1"/>
</dbReference>
<protein>
    <recommendedName>
        <fullName evidence="6">Diadenylate cyclase</fullName>
        <shortName evidence="6">DAC</shortName>
        <ecNumber evidence="6">2.7.7.85</ecNumber>
    </recommendedName>
    <alternativeName>
        <fullName evidence="6">Cyclic-di-AMP synthase</fullName>
        <shortName evidence="6">c-di-AMP synthase</shortName>
    </alternativeName>
</protein>
<keyword evidence="4 6" id="KW-0547">Nucleotide-binding</keyword>
<keyword evidence="6" id="KW-1003">Cell membrane</keyword>
<dbReference type="AlphaFoldDB" id="A0A1U7NFU8"/>
<feature type="domain" description="DAC" evidence="8">
    <location>
        <begin position="83"/>
        <end position="241"/>
    </location>
</feature>
<evidence type="ECO:0000256" key="1">
    <source>
        <dbReference type="ARBA" id="ARBA00000877"/>
    </source>
</evidence>
<dbReference type="GO" id="GO:0006171">
    <property type="term" value="P:cAMP biosynthetic process"/>
    <property type="evidence" value="ECO:0007669"/>
    <property type="project" value="InterPro"/>
</dbReference>
<dbReference type="GeneID" id="82202890"/>
<keyword evidence="6" id="KW-0812">Transmembrane</keyword>
<evidence type="ECO:0000313" key="9">
    <source>
        <dbReference type="EMBL" id="OLU39456.1"/>
    </source>
</evidence>
<dbReference type="EMBL" id="MPJW01000135">
    <property type="protein sequence ID" value="OLU39456.1"/>
    <property type="molecule type" value="Genomic_DNA"/>
</dbReference>